<comment type="caution">
    <text evidence="1">The sequence shown here is derived from an EMBL/GenBank/DDBJ whole genome shotgun (WGS) entry which is preliminary data.</text>
</comment>
<gene>
    <name evidence="1" type="ORF">AGLY_018105</name>
</gene>
<dbReference type="Proteomes" id="UP000475862">
    <property type="component" value="Unassembled WGS sequence"/>
</dbReference>
<keyword evidence="2" id="KW-1185">Reference proteome</keyword>
<dbReference type="Pfam" id="PF12259">
    <property type="entry name" value="Baculo_F"/>
    <property type="match status" value="1"/>
</dbReference>
<name>A0A6G0ST04_APHGL</name>
<dbReference type="AlphaFoldDB" id="A0A6G0ST04"/>
<dbReference type="EMBL" id="VYZN01002784">
    <property type="protein sequence ID" value="KAE9521506.1"/>
    <property type="molecule type" value="Genomic_DNA"/>
</dbReference>
<dbReference type="InterPro" id="IPR022048">
    <property type="entry name" value="Envelope_fusion-like"/>
</dbReference>
<organism evidence="1 2">
    <name type="scientific">Aphis glycines</name>
    <name type="common">Soybean aphid</name>
    <dbReference type="NCBI Taxonomy" id="307491"/>
    <lineage>
        <taxon>Eukaryota</taxon>
        <taxon>Metazoa</taxon>
        <taxon>Ecdysozoa</taxon>
        <taxon>Arthropoda</taxon>
        <taxon>Hexapoda</taxon>
        <taxon>Insecta</taxon>
        <taxon>Pterygota</taxon>
        <taxon>Neoptera</taxon>
        <taxon>Paraneoptera</taxon>
        <taxon>Hemiptera</taxon>
        <taxon>Sternorrhyncha</taxon>
        <taxon>Aphidomorpha</taxon>
        <taxon>Aphidoidea</taxon>
        <taxon>Aphididae</taxon>
        <taxon>Aphidini</taxon>
        <taxon>Aphis</taxon>
        <taxon>Aphis</taxon>
    </lineage>
</organism>
<evidence type="ECO:0000313" key="1">
    <source>
        <dbReference type="EMBL" id="KAE9521506.1"/>
    </source>
</evidence>
<evidence type="ECO:0000313" key="2">
    <source>
        <dbReference type="Proteomes" id="UP000475862"/>
    </source>
</evidence>
<proteinExistence type="predicted"/>
<protein>
    <submittedName>
        <fullName evidence="1">Uncharacterized protein</fullName>
    </submittedName>
</protein>
<dbReference type="OrthoDB" id="6621275at2759"/>
<accession>A0A6G0ST04</accession>
<sequence length="308" mass="35621">MQESHKIARENLIKRKIKSKLNYDSNENSIEISLEIFPYIFNIYGKWLTKNLETNPAFTPNIAGVSSVVILENVFQSTSNSLRYFSTQLYKSLPVVVSVIGIKSKSSSVTSKLSKTPRIKIANCAVFVISMALAQTKPYRISRFIQENGMYFENQGPLHLTNSDWKLLIYVKLDNFNRPYEGMFKITCDNFKLTSNNLEQEVSRKRFFMLQSIDERDTVNWEKRGLVNLTGRVQKTLFGTLDDTDAELYVRQIEKLQSKKQTSVLKATTYTFKEANQMEAQINRLIEARTNINEQLNTLNLLFQQLSF</sequence>
<reference evidence="1 2" key="1">
    <citation type="submission" date="2019-08" db="EMBL/GenBank/DDBJ databases">
        <title>The genome of the soybean aphid Biotype 1, its phylome, world population structure and adaptation to the North American continent.</title>
        <authorList>
            <person name="Giordano R."/>
            <person name="Donthu R.K."/>
            <person name="Hernandez A.G."/>
            <person name="Wright C.L."/>
            <person name="Zimin A.V."/>
        </authorList>
    </citation>
    <scope>NUCLEOTIDE SEQUENCE [LARGE SCALE GENOMIC DNA]</scope>
    <source>
        <tissue evidence="1">Whole aphids</tissue>
    </source>
</reference>